<name>A0A1M7PZH9_9ACTN</name>
<sequence length="181" mass="20502">MPTTAFHTRRLVEHRYGRPLEHLQGEVARRRSTDPVLPIVLRRLTDLEQTSEQGRATRATLRSALQDAVADGSAGDDRLRPYIAELMRVEQQERSQAEALWDLLDVRLLLDQPAAARLPLSQQPGRALNDQDVTDAARRAAACLPRLTRDGLRQALRDRGIHISNRRLGAVLQQLRAERTR</sequence>
<gene>
    <name evidence="1" type="ORF">SAMN05216499_12782</name>
</gene>
<evidence type="ECO:0000313" key="1">
    <source>
        <dbReference type="EMBL" id="SHN23175.1"/>
    </source>
</evidence>
<dbReference type="EMBL" id="FRBI01000027">
    <property type="protein sequence ID" value="SHN23175.1"/>
    <property type="molecule type" value="Genomic_DNA"/>
</dbReference>
<dbReference type="STRING" id="310782.SAMN05216499_12782"/>
<evidence type="ECO:0000313" key="2">
    <source>
        <dbReference type="Proteomes" id="UP000184111"/>
    </source>
</evidence>
<organism evidence="1 2">
    <name type="scientific">Actinacidiphila paucisporea</name>
    <dbReference type="NCBI Taxonomy" id="310782"/>
    <lineage>
        <taxon>Bacteria</taxon>
        <taxon>Bacillati</taxon>
        <taxon>Actinomycetota</taxon>
        <taxon>Actinomycetes</taxon>
        <taxon>Kitasatosporales</taxon>
        <taxon>Streptomycetaceae</taxon>
        <taxon>Actinacidiphila</taxon>
    </lineage>
</organism>
<reference evidence="1 2" key="1">
    <citation type="submission" date="2016-11" db="EMBL/GenBank/DDBJ databases">
        <authorList>
            <person name="Jaros S."/>
            <person name="Januszkiewicz K."/>
            <person name="Wedrychowicz H."/>
        </authorList>
    </citation>
    <scope>NUCLEOTIDE SEQUENCE [LARGE SCALE GENOMIC DNA]</scope>
    <source>
        <strain evidence="1 2">CGMCC 4.2025</strain>
    </source>
</reference>
<protein>
    <submittedName>
        <fullName evidence="1">Uncharacterized protein</fullName>
    </submittedName>
</protein>
<accession>A0A1M7PZH9</accession>
<proteinExistence type="predicted"/>
<keyword evidence="2" id="KW-1185">Reference proteome</keyword>
<dbReference type="RefSeq" id="WP_073502068.1">
    <property type="nucleotide sequence ID" value="NZ_FRBI01000027.1"/>
</dbReference>
<dbReference type="OrthoDB" id="4312808at2"/>
<dbReference type="AlphaFoldDB" id="A0A1M7PZH9"/>
<dbReference type="Proteomes" id="UP000184111">
    <property type="component" value="Unassembled WGS sequence"/>
</dbReference>